<dbReference type="InterPro" id="IPR001680">
    <property type="entry name" value="WD40_rpt"/>
</dbReference>
<keyword evidence="6" id="KW-0156">Chromatin regulator</keyword>
<feature type="compositionally biased region" description="Low complexity" evidence="10">
    <location>
        <begin position="234"/>
        <end position="249"/>
    </location>
</feature>
<organism evidence="12 13">
    <name type="scientific">Hesseltinella vesiculosa</name>
    <dbReference type="NCBI Taxonomy" id="101127"/>
    <lineage>
        <taxon>Eukaryota</taxon>
        <taxon>Fungi</taxon>
        <taxon>Fungi incertae sedis</taxon>
        <taxon>Mucoromycota</taxon>
        <taxon>Mucoromycotina</taxon>
        <taxon>Mucoromycetes</taxon>
        <taxon>Mucorales</taxon>
        <taxon>Cunninghamellaceae</taxon>
        <taxon>Hesseltinella</taxon>
    </lineage>
</organism>
<dbReference type="PANTHER" id="PTHR15271">
    <property type="entry name" value="CHROMATIN ASSEMBLY FACTOR 1 SUBUNIT B"/>
    <property type="match status" value="1"/>
</dbReference>
<comment type="caution">
    <text evidence="12">The sequence shown here is derived from an EMBL/GenBank/DDBJ whole genome shotgun (WGS) entry which is preliminary data.</text>
</comment>
<dbReference type="PROSITE" id="PS50294">
    <property type="entry name" value="WD_REPEATS_REGION"/>
    <property type="match status" value="3"/>
</dbReference>
<feature type="compositionally biased region" description="Low complexity" evidence="10">
    <location>
        <begin position="509"/>
        <end position="519"/>
    </location>
</feature>
<feature type="repeat" description="WD" evidence="9">
    <location>
        <begin position="169"/>
        <end position="203"/>
    </location>
</feature>
<reference evidence="12 13" key="1">
    <citation type="submission" date="2016-07" db="EMBL/GenBank/DDBJ databases">
        <title>Pervasive Adenine N6-methylation of Active Genes in Fungi.</title>
        <authorList>
            <consortium name="DOE Joint Genome Institute"/>
            <person name="Mondo S.J."/>
            <person name="Dannebaum R.O."/>
            <person name="Kuo R.C."/>
            <person name="Labutti K."/>
            <person name="Haridas S."/>
            <person name="Kuo A."/>
            <person name="Salamov A."/>
            <person name="Ahrendt S.R."/>
            <person name="Lipzen A."/>
            <person name="Sullivan W."/>
            <person name="Andreopoulos W.B."/>
            <person name="Clum A."/>
            <person name="Lindquist E."/>
            <person name="Daum C."/>
            <person name="Ramamoorthy G.K."/>
            <person name="Gryganskyi A."/>
            <person name="Culley D."/>
            <person name="Magnuson J.K."/>
            <person name="James T.Y."/>
            <person name="O'Malley M.A."/>
            <person name="Stajich J.E."/>
            <person name="Spatafora J.W."/>
            <person name="Visel A."/>
            <person name="Grigoriev I.V."/>
        </authorList>
    </citation>
    <scope>NUCLEOTIDE SEQUENCE [LARGE SCALE GENOMIC DNA]</scope>
    <source>
        <strain evidence="12 13">NRRL 3301</strain>
    </source>
</reference>
<dbReference type="GO" id="GO:0033186">
    <property type="term" value="C:CAF-1 complex"/>
    <property type="evidence" value="ECO:0007669"/>
    <property type="project" value="TreeGrafter"/>
</dbReference>
<evidence type="ECO:0000256" key="4">
    <source>
        <dbReference type="ARBA" id="ARBA00022737"/>
    </source>
</evidence>
<dbReference type="Gene3D" id="2.130.10.10">
    <property type="entry name" value="YVTN repeat-like/Quinoprotein amine dehydrogenase"/>
    <property type="match status" value="3"/>
</dbReference>
<keyword evidence="7" id="KW-0234">DNA repair</keyword>
<sequence>MLAKTIEINWHDTKAVYSVDFSTDGQRLATAGADASVRIWSIQRAPEKKTNHHGQPQLPLQIDFLSELKRHTSPVNVVRFSPNCQHLATAGDDTGVVIWQLSNQREHAFGSDHDDFEKETWKPLQLLYGHTKEIYDLAWSPCSQYLVTASIDNTARVWSIPQKSCIHVIRDHTHYVQGVTWDPLGKYVATQSSDRSVNVYQYRKLANGTLEFDACCKRHTYLYDHKKKLPTTAAPSLAPATTTPANPLTMDASDKATTEDTAMETEDEVTPTPAPVPARTSHALHRLYHDENLVSFFRRLAFSPDGGLLVTPAGICKDQESDCYDDDSQHCSYVYARNSLRKHPIGFMGQHIKPSISVRWSPQFYALRPGPSVFQLTYRMVYAIATQDSLYIYDTQQASPLCALTGFHYAPITDLSWSSDGTILTFSSADGYCSAAVFDENELGVATAPPMCHEDAPMTALDSPAVTHPPASPPGLSTVFPSHPTNTATSTTTKIKRITPTFVSPHWTPPTASAATDPTVHQPTSSTINPAKKRIQPTLVFQPSNPSDKKKRRIVPILISSNTSS</sequence>
<evidence type="ECO:0000313" key="13">
    <source>
        <dbReference type="Proteomes" id="UP000242146"/>
    </source>
</evidence>
<feature type="domain" description="CAF1B/HIR1 beta-propeller" evidence="11">
    <location>
        <begin position="2"/>
        <end position="203"/>
    </location>
</feature>
<feature type="repeat" description="WD" evidence="9">
    <location>
        <begin position="16"/>
        <end position="50"/>
    </location>
</feature>
<dbReference type="PROSITE" id="PS50082">
    <property type="entry name" value="WD_REPEATS_2"/>
    <property type="match status" value="4"/>
</dbReference>
<dbReference type="AlphaFoldDB" id="A0A1X2GWG5"/>
<dbReference type="OrthoDB" id="71227at2759"/>
<feature type="region of interest" description="Disordered" evidence="10">
    <location>
        <begin position="465"/>
        <end position="490"/>
    </location>
</feature>
<keyword evidence="5" id="KW-0227">DNA damage</keyword>
<evidence type="ECO:0000256" key="5">
    <source>
        <dbReference type="ARBA" id="ARBA00022763"/>
    </source>
</evidence>
<dbReference type="InterPro" id="IPR045145">
    <property type="entry name" value="PTHR15271"/>
</dbReference>
<feature type="region of interest" description="Disordered" evidence="10">
    <location>
        <begin position="502"/>
        <end position="565"/>
    </location>
</feature>
<comment type="similarity">
    <text evidence="2">Belongs to the WD repeat HIR1 family.</text>
</comment>
<dbReference type="InterPro" id="IPR055410">
    <property type="entry name" value="Beta-prop_CAF1B_HIR1"/>
</dbReference>
<feature type="repeat" description="WD" evidence="9">
    <location>
        <begin position="68"/>
        <end position="109"/>
    </location>
</feature>
<keyword evidence="13" id="KW-1185">Reference proteome</keyword>
<feature type="region of interest" description="Disordered" evidence="10">
    <location>
        <begin position="234"/>
        <end position="278"/>
    </location>
</feature>
<dbReference type="GO" id="GO:0006281">
    <property type="term" value="P:DNA repair"/>
    <property type="evidence" value="ECO:0007669"/>
    <property type="project" value="UniProtKB-KW"/>
</dbReference>
<name>A0A1X2GWG5_9FUNG</name>
<protein>
    <submittedName>
        <fullName evidence="12">WD40 repeat-like protein</fullName>
    </submittedName>
</protein>
<evidence type="ECO:0000256" key="9">
    <source>
        <dbReference type="PROSITE-ProRule" id="PRU00221"/>
    </source>
</evidence>
<dbReference type="InterPro" id="IPR036322">
    <property type="entry name" value="WD40_repeat_dom_sf"/>
</dbReference>
<dbReference type="Proteomes" id="UP000242146">
    <property type="component" value="Unassembled WGS sequence"/>
</dbReference>
<keyword evidence="3 9" id="KW-0853">WD repeat</keyword>
<dbReference type="GO" id="GO:0006335">
    <property type="term" value="P:DNA replication-dependent chromatin assembly"/>
    <property type="evidence" value="ECO:0007669"/>
    <property type="project" value="InterPro"/>
</dbReference>
<evidence type="ECO:0000256" key="2">
    <source>
        <dbReference type="ARBA" id="ARBA00007306"/>
    </source>
</evidence>
<dbReference type="GO" id="GO:0006334">
    <property type="term" value="P:nucleosome assembly"/>
    <property type="evidence" value="ECO:0007669"/>
    <property type="project" value="TreeGrafter"/>
</dbReference>
<evidence type="ECO:0000313" key="12">
    <source>
        <dbReference type="EMBL" id="ORX62316.1"/>
    </source>
</evidence>
<keyword evidence="8" id="KW-0539">Nucleus</keyword>
<keyword evidence="4" id="KW-0677">Repeat</keyword>
<evidence type="ECO:0000256" key="3">
    <source>
        <dbReference type="ARBA" id="ARBA00022574"/>
    </source>
</evidence>
<evidence type="ECO:0000256" key="6">
    <source>
        <dbReference type="ARBA" id="ARBA00022853"/>
    </source>
</evidence>
<dbReference type="EMBL" id="MCGT01000002">
    <property type="protein sequence ID" value="ORX62316.1"/>
    <property type="molecule type" value="Genomic_DNA"/>
</dbReference>
<dbReference type="GO" id="GO:0005634">
    <property type="term" value="C:nucleus"/>
    <property type="evidence" value="ECO:0007669"/>
    <property type="project" value="UniProtKB-SubCell"/>
</dbReference>
<evidence type="ECO:0000259" key="11">
    <source>
        <dbReference type="Pfam" id="PF24105"/>
    </source>
</evidence>
<dbReference type="STRING" id="101127.A0A1X2GWG5"/>
<evidence type="ECO:0000256" key="10">
    <source>
        <dbReference type="SAM" id="MobiDB-lite"/>
    </source>
</evidence>
<evidence type="ECO:0000256" key="1">
    <source>
        <dbReference type="ARBA" id="ARBA00004123"/>
    </source>
</evidence>
<gene>
    <name evidence="12" type="ORF">DM01DRAFT_1403982</name>
</gene>
<accession>A0A1X2GWG5</accession>
<evidence type="ECO:0000256" key="7">
    <source>
        <dbReference type="ARBA" id="ARBA00023204"/>
    </source>
</evidence>
<dbReference type="SUPFAM" id="SSF50978">
    <property type="entry name" value="WD40 repeat-like"/>
    <property type="match status" value="1"/>
</dbReference>
<dbReference type="PANTHER" id="PTHR15271:SF4">
    <property type="entry name" value="CHROMATIN ASSEMBLY FACTOR 1 SUBUNIT B"/>
    <property type="match status" value="1"/>
</dbReference>
<feature type="repeat" description="WD" evidence="9">
    <location>
        <begin position="127"/>
        <end position="168"/>
    </location>
</feature>
<dbReference type="Pfam" id="PF24105">
    <property type="entry name" value="Beta-prop_CAF1B_HIR1"/>
    <property type="match status" value="2"/>
</dbReference>
<dbReference type="SMART" id="SM00320">
    <property type="entry name" value="WD40"/>
    <property type="match status" value="5"/>
</dbReference>
<comment type="subcellular location">
    <subcellularLocation>
        <location evidence="1">Nucleus</location>
    </subcellularLocation>
</comment>
<dbReference type="InterPro" id="IPR015943">
    <property type="entry name" value="WD40/YVTN_repeat-like_dom_sf"/>
</dbReference>
<evidence type="ECO:0000256" key="8">
    <source>
        <dbReference type="ARBA" id="ARBA00023242"/>
    </source>
</evidence>
<proteinExistence type="inferred from homology"/>
<feature type="domain" description="CAF1B/HIR1 beta-propeller" evidence="11">
    <location>
        <begin position="276"/>
        <end position="443"/>
    </location>
</feature>